<accession>A0A1Y6EC62</accession>
<dbReference type="PANTHER" id="PTHR32182">
    <property type="entry name" value="DNA REPLICATION AND REPAIR PROTEIN RECF"/>
    <property type="match status" value="1"/>
</dbReference>
<dbReference type="GO" id="GO:0006302">
    <property type="term" value="P:double-strand break repair"/>
    <property type="evidence" value="ECO:0007669"/>
    <property type="project" value="TreeGrafter"/>
</dbReference>
<dbReference type="SUPFAM" id="SSF52540">
    <property type="entry name" value="P-loop containing nucleoside triphosphate hydrolases"/>
    <property type="match status" value="1"/>
</dbReference>
<dbReference type="HAMAP" id="MF_00365">
    <property type="entry name" value="RecF"/>
    <property type="match status" value="1"/>
</dbReference>
<comment type="function">
    <text evidence="6">The RecF protein is involved in DNA metabolism; it is required for DNA replication and normal SOS inducibility. RecF binds preferentially to single-stranded, linear DNA. It also seems to bind ATP.</text>
</comment>
<dbReference type="PANTHER" id="PTHR32182:SF0">
    <property type="entry name" value="DNA REPLICATION AND REPAIR PROTEIN RECF"/>
    <property type="match status" value="1"/>
</dbReference>
<feature type="binding site" evidence="6">
    <location>
        <begin position="30"/>
        <end position="37"/>
    </location>
    <ligand>
        <name>ATP</name>
        <dbReference type="ChEBI" id="CHEBI:30616"/>
    </ligand>
</feature>
<dbReference type="InterPro" id="IPR042174">
    <property type="entry name" value="RecF_2"/>
</dbReference>
<feature type="domain" description="RecF/RecN/SMC N-terminal" evidence="7">
    <location>
        <begin position="3"/>
        <end position="364"/>
    </location>
</feature>
<dbReference type="InterPro" id="IPR003395">
    <property type="entry name" value="RecF/RecN/SMC_N"/>
</dbReference>
<keyword evidence="6" id="KW-0234">DNA repair</keyword>
<dbReference type="GO" id="GO:0000731">
    <property type="term" value="P:DNA synthesis involved in DNA repair"/>
    <property type="evidence" value="ECO:0007669"/>
    <property type="project" value="TreeGrafter"/>
</dbReference>
<evidence type="ECO:0000313" key="9">
    <source>
        <dbReference type="Proteomes" id="UP000194450"/>
    </source>
</evidence>
<evidence type="ECO:0000256" key="1">
    <source>
        <dbReference type="ARBA" id="ARBA00022490"/>
    </source>
</evidence>
<dbReference type="AlphaFoldDB" id="A0A1Y6EC62"/>
<keyword evidence="3 6" id="KW-0547">Nucleotide-binding</keyword>
<dbReference type="GO" id="GO:0006260">
    <property type="term" value="P:DNA replication"/>
    <property type="evidence" value="ECO:0007669"/>
    <property type="project" value="UniProtKB-UniRule"/>
</dbReference>
<dbReference type="GO" id="GO:0009432">
    <property type="term" value="P:SOS response"/>
    <property type="evidence" value="ECO:0007669"/>
    <property type="project" value="UniProtKB-UniRule"/>
</dbReference>
<dbReference type="NCBIfam" id="TIGR00611">
    <property type="entry name" value="recf"/>
    <property type="match status" value="1"/>
</dbReference>
<dbReference type="Pfam" id="PF02463">
    <property type="entry name" value="SMC_N"/>
    <property type="match status" value="1"/>
</dbReference>
<keyword evidence="2 6" id="KW-0235">DNA replication</keyword>
<evidence type="ECO:0000256" key="2">
    <source>
        <dbReference type="ARBA" id="ARBA00022705"/>
    </source>
</evidence>
<dbReference type="OrthoDB" id="9803889at2"/>
<dbReference type="Gene3D" id="3.40.50.300">
    <property type="entry name" value="P-loop containing nucleotide triphosphate hydrolases"/>
    <property type="match status" value="1"/>
</dbReference>
<evidence type="ECO:0000259" key="7">
    <source>
        <dbReference type="Pfam" id="PF02463"/>
    </source>
</evidence>
<keyword evidence="9" id="KW-1185">Reference proteome</keyword>
<reference evidence="9" key="1">
    <citation type="submission" date="2017-04" db="EMBL/GenBank/DDBJ databases">
        <authorList>
            <person name="Varghese N."/>
            <person name="Submissions S."/>
        </authorList>
    </citation>
    <scope>NUCLEOTIDE SEQUENCE [LARGE SCALE GENOMIC DNA]</scope>
</reference>
<comment type="subcellular location">
    <subcellularLocation>
        <location evidence="6">Cytoplasm</location>
    </subcellularLocation>
</comment>
<dbReference type="GO" id="GO:0005737">
    <property type="term" value="C:cytoplasm"/>
    <property type="evidence" value="ECO:0007669"/>
    <property type="project" value="UniProtKB-SubCell"/>
</dbReference>
<name>A0A1Y6EC62_9GAMM</name>
<keyword evidence="6" id="KW-0742">SOS response</keyword>
<keyword evidence="4 6" id="KW-0067">ATP-binding</keyword>
<dbReference type="RefSeq" id="WP_086433286.1">
    <property type="nucleotide sequence ID" value="NZ_FXWH01000001.1"/>
</dbReference>
<dbReference type="GO" id="GO:0003697">
    <property type="term" value="F:single-stranded DNA binding"/>
    <property type="evidence" value="ECO:0007669"/>
    <property type="project" value="UniProtKB-UniRule"/>
</dbReference>
<organism evidence="8 9">
    <name type="scientific">Pseudidiomarina planktonica</name>
    <dbReference type="NCBI Taxonomy" id="1323738"/>
    <lineage>
        <taxon>Bacteria</taxon>
        <taxon>Pseudomonadati</taxon>
        <taxon>Pseudomonadota</taxon>
        <taxon>Gammaproteobacteria</taxon>
        <taxon>Alteromonadales</taxon>
        <taxon>Idiomarinaceae</taxon>
        <taxon>Pseudidiomarina</taxon>
    </lineage>
</organism>
<dbReference type="EMBL" id="FXWH01000001">
    <property type="protein sequence ID" value="SMQ58202.1"/>
    <property type="molecule type" value="Genomic_DNA"/>
</dbReference>
<dbReference type="Gene3D" id="1.20.1050.90">
    <property type="entry name" value="RecF/RecN/SMC, N-terminal domain"/>
    <property type="match status" value="1"/>
</dbReference>
<dbReference type="InterPro" id="IPR001238">
    <property type="entry name" value="DNA-binding_RecF"/>
</dbReference>
<dbReference type="Proteomes" id="UP000194450">
    <property type="component" value="Unassembled WGS sequence"/>
</dbReference>
<evidence type="ECO:0000256" key="4">
    <source>
        <dbReference type="ARBA" id="ARBA00022840"/>
    </source>
</evidence>
<keyword evidence="5 6" id="KW-0238">DNA-binding</keyword>
<dbReference type="GO" id="GO:0005524">
    <property type="term" value="F:ATP binding"/>
    <property type="evidence" value="ECO:0007669"/>
    <property type="project" value="UniProtKB-UniRule"/>
</dbReference>
<protein>
    <recommendedName>
        <fullName evidence="6">DNA replication and repair protein RecF</fullName>
    </recommendedName>
</protein>
<keyword evidence="6" id="KW-0227">DNA damage</keyword>
<dbReference type="InterPro" id="IPR027417">
    <property type="entry name" value="P-loop_NTPase"/>
</dbReference>
<sequence>MLITELALDQFRNFEQARIWPGHSVNLLCGDNGSGKTSLLESIYCLGFGRSFRPGSFRQLIRNEETAYTIFARVREEQETQDQKDNDEHQVGFRRDTQGNVELRIDRQNEKRFAALARMVPVQLMTPESIELVLGGPKVRRQFVDWGVFHVEHQFYQDWVTFSRILKQRNSLLKKRSKSEEMSYWNAQFAELGEKIQRYRQDYLDGFLESLAARCRFFLPQYEFKFELRSGWESGVSLHDALLKHQEQDHRYGHTTVGPHKADLKMYANSEDVRVLLSRGQLKLLVAALKLVQGEYLEEKTNRRCIYLVDDITAELDSESQRKFCDALSASNSQVFVTAIDPKSVNTAFVHQTTKMFHVEHGTIKELQRN</sequence>
<evidence type="ECO:0000256" key="3">
    <source>
        <dbReference type="ARBA" id="ARBA00022741"/>
    </source>
</evidence>
<evidence type="ECO:0000256" key="6">
    <source>
        <dbReference type="HAMAP-Rule" id="MF_00365"/>
    </source>
</evidence>
<evidence type="ECO:0000313" key="8">
    <source>
        <dbReference type="EMBL" id="SMQ58202.1"/>
    </source>
</evidence>
<comment type="similarity">
    <text evidence="6">Belongs to the RecF family.</text>
</comment>
<proteinExistence type="inferred from homology"/>
<gene>
    <name evidence="6" type="primary">recF</name>
    <name evidence="8" type="ORF">SAMN06297229_0076</name>
</gene>
<evidence type="ECO:0000256" key="5">
    <source>
        <dbReference type="ARBA" id="ARBA00023125"/>
    </source>
</evidence>
<keyword evidence="1 6" id="KW-0963">Cytoplasm</keyword>